<feature type="compositionally biased region" description="Basic and acidic residues" evidence="8">
    <location>
        <begin position="1158"/>
        <end position="1168"/>
    </location>
</feature>
<dbReference type="EMBL" id="BFEA01000121">
    <property type="protein sequence ID" value="GBG69845.1"/>
    <property type="molecule type" value="Genomic_DNA"/>
</dbReference>
<dbReference type="SUPFAM" id="SSF56672">
    <property type="entry name" value="DNA/RNA polymerases"/>
    <property type="match status" value="1"/>
</dbReference>
<keyword evidence="13" id="KW-1185">Reference proteome</keyword>
<dbReference type="GO" id="GO:0016787">
    <property type="term" value="F:hydrolase activity"/>
    <property type="evidence" value="ECO:0007669"/>
    <property type="project" value="UniProtKB-KW"/>
</dbReference>
<dbReference type="InterPro" id="IPR043502">
    <property type="entry name" value="DNA/RNA_pol_sf"/>
</dbReference>
<dbReference type="PANTHER" id="PTHR37984:SF5">
    <property type="entry name" value="PROTEIN NYNRIN-LIKE"/>
    <property type="match status" value="1"/>
</dbReference>
<proteinExistence type="predicted"/>
<feature type="domain" description="Integrase catalytic" evidence="11">
    <location>
        <begin position="1039"/>
        <end position="1133"/>
    </location>
</feature>
<feature type="region of interest" description="Disordered" evidence="8">
    <location>
        <begin position="891"/>
        <end position="912"/>
    </location>
</feature>
<feature type="region of interest" description="Disordered" evidence="8">
    <location>
        <begin position="1377"/>
        <end position="1481"/>
    </location>
</feature>
<feature type="region of interest" description="Disordered" evidence="8">
    <location>
        <begin position="1500"/>
        <end position="1555"/>
    </location>
</feature>
<dbReference type="PANTHER" id="PTHR37984">
    <property type="entry name" value="PROTEIN CBG26694"/>
    <property type="match status" value="1"/>
</dbReference>
<feature type="compositionally biased region" description="Basic residues" evidence="8">
    <location>
        <begin position="165"/>
        <end position="177"/>
    </location>
</feature>
<evidence type="ECO:0000256" key="4">
    <source>
        <dbReference type="ARBA" id="ARBA00022759"/>
    </source>
</evidence>
<keyword evidence="6" id="KW-0695">RNA-directed DNA polymerase</keyword>
<dbReference type="InterPro" id="IPR036397">
    <property type="entry name" value="RNaseH_sf"/>
</dbReference>
<dbReference type="GO" id="GO:0003964">
    <property type="term" value="F:RNA-directed DNA polymerase activity"/>
    <property type="evidence" value="ECO:0007669"/>
    <property type="project" value="UniProtKB-KW"/>
</dbReference>
<evidence type="ECO:0000256" key="6">
    <source>
        <dbReference type="ARBA" id="ARBA00022918"/>
    </source>
</evidence>
<dbReference type="PROSITE" id="PS50158">
    <property type="entry name" value="ZF_CCHC"/>
    <property type="match status" value="1"/>
</dbReference>
<dbReference type="CDD" id="cd09274">
    <property type="entry name" value="RNase_HI_RT_Ty3"/>
    <property type="match status" value="1"/>
</dbReference>
<keyword evidence="7" id="KW-0862">Zinc</keyword>
<feature type="region of interest" description="Disordered" evidence="8">
    <location>
        <begin position="1309"/>
        <end position="1365"/>
    </location>
</feature>
<feature type="region of interest" description="Disordered" evidence="8">
    <location>
        <begin position="1135"/>
        <end position="1170"/>
    </location>
</feature>
<evidence type="ECO:0000256" key="7">
    <source>
        <dbReference type="PROSITE-ProRule" id="PRU00047"/>
    </source>
</evidence>
<feature type="region of interest" description="Disordered" evidence="8">
    <location>
        <begin position="1571"/>
        <end position="1606"/>
    </location>
</feature>
<dbReference type="Gene3D" id="3.30.420.10">
    <property type="entry name" value="Ribonuclease H-like superfamily/Ribonuclease H"/>
    <property type="match status" value="1"/>
</dbReference>
<comment type="caution">
    <text evidence="12">The sequence shown here is derived from an EMBL/GenBank/DDBJ whole genome shotgun (WGS) entry which is preliminary data.</text>
</comment>
<keyword evidence="2" id="KW-0548">Nucleotidyltransferase</keyword>
<feature type="region of interest" description="Disordered" evidence="8">
    <location>
        <begin position="1836"/>
        <end position="1906"/>
    </location>
</feature>
<dbReference type="InterPro" id="IPR001584">
    <property type="entry name" value="Integrase_cat-core"/>
</dbReference>
<keyword evidence="7" id="KW-0479">Metal-binding</keyword>
<evidence type="ECO:0000259" key="10">
    <source>
        <dbReference type="PROSITE" id="PS50158"/>
    </source>
</evidence>
<dbReference type="InterPro" id="IPR041373">
    <property type="entry name" value="RT_RNaseH"/>
</dbReference>
<keyword evidence="5" id="KW-0378">Hydrolase</keyword>
<dbReference type="Pfam" id="PF17921">
    <property type="entry name" value="Integrase_H2C2"/>
    <property type="match status" value="1"/>
</dbReference>
<evidence type="ECO:0000313" key="13">
    <source>
        <dbReference type="Proteomes" id="UP000265515"/>
    </source>
</evidence>
<feature type="region of interest" description="Disordered" evidence="8">
    <location>
        <begin position="1783"/>
        <end position="1802"/>
    </location>
</feature>
<dbReference type="Gene3D" id="1.10.340.70">
    <property type="match status" value="1"/>
</dbReference>
<dbReference type="InterPro" id="IPR012337">
    <property type="entry name" value="RNaseH-like_sf"/>
</dbReference>
<dbReference type="InterPro" id="IPR041588">
    <property type="entry name" value="Integrase_H2C2"/>
</dbReference>
<keyword evidence="7" id="KW-0863">Zinc-finger</keyword>
<evidence type="ECO:0000259" key="11">
    <source>
        <dbReference type="PROSITE" id="PS50994"/>
    </source>
</evidence>
<keyword evidence="3" id="KW-0540">Nuclease</keyword>
<feature type="compositionally biased region" description="Basic and acidic residues" evidence="8">
    <location>
        <begin position="1398"/>
        <end position="1408"/>
    </location>
</feature>
<feature type="region of interest" description="Disordered" evidence="8">
    <location>
        <begin position="42"/>
        <end position="88"/>
    </location>
</feature>
<feature type="compositionally biased region" description="Basic and acidic residues" evidence="8">
    <location>
        <begin position="1469"/>
        <end position="1481"/>
    </location>
</feature>
<evidence type="ECO:0008006" key="14">
    <source>
        <dbReference type="Google" id="ProtNLM"/>
    </source>
</evidence>
<name>A0A388KIG8_CHABU</name>
<organism evidence="12 13">
    <name type="scientific">Chara braunii</name>
    <name type="common">Braun's stonewort</name>
    <dbReference type="NCBI Taxonomy" id="69332"/>
    <lineage>
        <taxon>Eukaryota</taxon>
        <taxon>Viridiplantae</taxon>
        <taxon>Streptophyta</taxon>
        <taxon>Charophyceae</taxon>
        <taxon>Charales</taxon>
        <taxon>Characeae</taxon>
        <taxon>Chara</taxon>
    </lineage>
</organism>
<evidence type="ECO:0000313" key="12">
    <source>
        <dbReference type="EMBL" id="GBG69845.1"/>
    </source>
</evidence>
<feature type="region of interest" description="Disordered" evidence="8">
    <location>
        <begin position="314"/>
        <end position="383"/>
    </location>
</feature>
<feature type="region of interest" description="Disordered" evidence="8">
    <location>
        <begin position="123"/>
        <end position="193"/>
    </location>
</feature>
<protein>
    <recommendedName>
        <fullName evidence="14">CCHC-type domain-containing protein</fullName>
    </recommendedName>
</protein>
<evidence type="ECO:0000256" key="2">
    <source>
        <dbReference type="ARBA" id="ARBA00022695"/>
    </source>
</evidence>
<feature type="domain" description="Myb-like" evidence="9">
    <location>
        <begin position="196"/>
        <end position="263"/>
    </location>
</feature>
<feature type="domain" description="CCHC-type" evidence="10">
    <location>
        <begin position="1913"/>
        <end position="1928"/>
    </location>
</feature>
<feature type="compositionally biased region" description="Low complexity" evidence="8">
    <location>
        <begin position="64"/>
        <end position="79"/>
    </location>
</feature>
<dbReference type="Gene3D" id="1.10.10.60">
    <property type="entry name" value="Homeodomain-like"/>
    <property type="match status" value="1"/>
</dbReference>
<feature type="compositionally biased region" description="Pro residues" evidence="8">
    <location>
        <begin position="1592"/>
        <end position="1602"/>
    </location>
</feature>
<feature type="compositionally biased region" description="Basic and acidic residues" evidence="8">
    <location>
        <begin position="1514"/>
        <end position="1529"/>
    </location>
</feature>
<feature type="compositionally biased region" description="Basic and acidic residues" evidence="8">
    <location>
        <begin position="1836"/>
        <end position="1851"/>
    </location>
</feature>
<feature type="compositionally biased region" description="Basic and acidic residues" evidence="8">
    <location>
        <begin position="1698"/>
        <end position="1718"/>
    </location>
</feature>
<gene>
    <name evidence="12" type="ORF">CBR_g4675</name>
</gene>
<dbReference type="InterPro" id="IPR050951">
    <property type="entry name" value="Retrovirus_Pol_polyprotein"/>
</dbReference>
<sequence length="1974" mass="221762">MGPMSTLLTGGRGAGGDPLQLHLSSTCTMDASRTVLVEHNSRSQGGVSVTMQEAREDRLQTQWPPRSSSACTSSHSRPPTFSTPVSNGVSHTVLNGRVTTAIAAESPRVIERIIARYSRMRTDVEREDGGDANADGEDVAEECMDGNDESEEDDEPAVKEVTSKGGKKKASKSRGRSKAREEGGGAYGESGGGSMRQNWHLDESLVLVRCKRDLDDYMASQGSNFARMKTKTWKWNEIAKRMAQQGVTNRDGDSCMKRWENIFGWYIKFWDREKNSGVQSFFLLTSKKCEELEFTFAMDQQLYDAIHATTPNNHAIHPPNLLDTDGLPPQQPNEGEADGQARGSAVVGETSASDNIDSAVGDGYGNKSSGRPTPLPRLTSFPSRWKMNNRNEKIKFQVELPKIKAMDKLMVFEQGTLPSVDWIAEYQCLTSVPDIEMGFKDIKHYFISRSCPALGNALTHIEDTLTTPTELFDKAAEIIVTNKEAKKLHRSSATGPIRDQHRPKVVVVVAAMPIDQTSETVSTNEGDRLAAARDGGRPDKGRGRGKTKTNTTSSPGPGATAPAPWSQYGISEQAYKARTRFRYCLWCNSDLHETMGCPPKGKGKSENVAPPGEEVVARMKEEFREGGLVLGAPNDDATETRPFIVETDAGPTSLGGVLIQGDKEGKERPLRFESRTLCTTERNYSQFKRETLAVLHCLRIFRNYIFGRRFILRVDPTALAYSLRNYVSSDPTVVRWLTYIWIFNFELERIPGNKNRADGLSRINWDGKEGEAVENTPPVDEFLDQEEDVRLHINKWSPRVPSCVRHPIRQAPSGYERKAELVLKPFEEEDPWGGKDVQWMMKLALAGSHSLVEDMRAIEEGSGQVERHEELMGGMYLLVNTLLQENLDQADSLNPAGNEDEVPESQDDEFEESEIKEVFRAEEYEGIYLELGLLLSCEVRLRDASDRAQRMMQRYLVRDGHLFVRREVGNPRRVVCGRNRQIDVIAALHDGIAGGHRGIQATYAKISELYYWDGMMDMIGKFCRSCVPCQERSCLRQGEPLHPKLEREVGAIVHLDLLFTPLGDQGYNYIFDARDNLSGFVDGRAIRTKTGLVLVSCIEEYYLRYPFIREFVIDRGSEFTCQEVQELLSRSDFTKTAMPRGGKGTRPPQRPLGASGGYERHGPRHRESTPVYDDGDIELFLDSFWDHARRMGWTVAQAIERLGGAGRFEELIARIRREAMTRPEVEMRMQELRPSPVGPDARPIRLEIGNAADFILAFEWFMQGQGIPRDDWARTLPLLTRKAERPLARQIRDMARDWESCRAHLREAFRRPESPRPRVERRQRIRRQRDPEPSEARPSRGGRKALARREEESEPEGEERGAYAKCGLGPVEFHHFTEGGLRRSPVRTQEEAPASEGPLRELEAHLDVSRWGTSPRGEERKEVIEVGEDTPPQTPAVGFKLGDAPGSTRQAGEGLQREEAPLPSSEKAPSPERRTESKREIAVVRREALALIDRHLAAHTLEHPDLEEPAAAEPRQESCQPEKEVEAKIPKRVSHRTRERAPAGETAEEKRARRSRRIEEIWQERQRLAAVGALPEQQQERQGLEAAGTLPDQPPSAPPKAPEIPEMRRDFWEQRAEGLPSPTRAGFEVARKAEKRLDRKIKFLAKTSFNRYLLVESDLVGKKMKEQGHGLRLETMEVEIQELRALVASQATIIEDLRQQRQGGADKAESSRQGEQRRPGQGLPGQPSAAEPRQDPPMGRVILEPEEARAQREAKREAFEFRAPTELATLPIIAAGPVVPLAVEEGQPPSSSEPAQGSAEGSMDGLLEAVHTMQEEASLFWPEQRIEEPLEREMGIETKGVIEGRPQKLDTPEYGPEGVGDRPGPSTQEMETGEEPLDMPQSHELSREANEAPSSPGSQRGKKRSRKWFDTSCFFCTKEGHRALQCPKFLKDKAEGKVTKEDGRMYDRHGRRVERSADGGKAQLYRQNQEEMSE</sequence>
<evidence type="ECO:0000256" key="1">
    <source>
        <dbReference type="ARBA" id="ARBA00022679"/>
    </source>
</evidence>
<feature type="compositionally biased region" description="Basic and acidic residues" evidence="8">
    <location>
        <begin position="525"/>
        <end position="542"/>
    </location>
</feature>
<reference evidence="12 13" key="1">
    <citation type="journal article" date="2018" name="Cell">
        <title>The Chara Genome: Secondary Complexity and Implications for Plant Terrestrialization.</title>
        <authorList>
            <person name="Nishiyama T."/>
            <person name="Sakayama H."/>
            <person name="Vries J.D."/>
            <person name="Buschmann H."/>
            <person name="Saint-Marcoux D."/>
            <person name="Ullrich K.K."/>
            <person name="Haas F.B."/>
            <person name="Vanderstraeten L."/>
            <person name="Becker D."/>
            <person name="Lang D."/>
            <person name="Vosolsobe S."/>
            <person name="Rombauts S."/>
            <person name="Wilhelmsson P.K.I."/>
            <person name="Janitza P."/>
            <person name="Kern R."/>
            <person name="Heyl A."/>
            <person name="Rumpler F."/>
            <person name="Villalobos L.I.A.C."/>
            <person name="Clay J.M."/>
            <person name="Skokan R."/>
            <person name="Toyoda A."/>
            <person name="Suzuki Y."/>
            <person name="Kagoshima H."/>
            <person name="Schijlen E."/>
            <person name="Tajeshwar N."/>
            <person name="Catarino B."/>
            <person name="Hetherington A.J."/>
            <person name="Saltykova A."/>
            <person name="Bonnot C."/>
            <person name="Breuninger H."/>
            <person name="Symeonidi A."/>
            <person name="Radhakrishnan G.V."/>
            <person name="Van Nieuwerburgh F."/>
            <person name="Deforce D."/>
            <person name="Chang C."/>
            <person name="Karol K.G."/>
            <person name="Hedrich R."/>
            <person name="Ulvskov P."/>
            <person name="Glockner G."/>
            <person name="Delwiche C.F."/>
            <person name="Petrasek J."/>
            <person name="Van de Peer Y."/>
            <person name="Friml J."/>
            <person name="Beilby M."/>
            <person name="Dolan L."/>
            <person name="Kohara Y."/>
            <person name="Sugano S."/>
            <person name="Fujiyama A."/>
            <person name="Delaux P.-M."/>
            <person name="Quint M."/>
            <person name="TheiBen G."/>
            <person name="Hagemann M."/>
            <person name="Harholt J."/>
            <person name="Dunand C."/>
            <person name="Zachgo S."/>
            <person name="Langdale J."/>
            <person name="Maumus F."/>
            <person name="Straeten D.V.D."/>
            <person name="Gould S.B."/>
            <person name="Rensing S.A."/>
        </authorList>
    </citation>
    <scope>NUCLEOTIDE SEQUENCE [LARGE SCALE GENOMIC DNA]</scope>
    <source>
        <strain evidence="12 13">S276</strain>
    </source>
</reference>
<feature type="compositionally biased region" description="Gly residues" evidence="8">
    <location>
        <begin position="184"/>
        <end position="193"/>
    </location>
</feature>
<dbReference type="SUPFAM" id="SSF53098">
    <property type="entry name" value="Ribonuclease H-like"/>
    <property type="match status" value="1"/>
</dbReference>
<dbReference type="Pfam" id="PF17917">
    <property type="entry name" value="RT_RNaseH"/>
    <property type="match status" value="1"/>
</dbReference>
<feature type="compositionally biased region" description="Basic and acidic residues" evidence="8">
    <location>
        <begin position="1539"/>
        <end position="1555"/>
    </location>
</feature>
<dbReference type="Gramene" id="GBG69845">
    <property type="protein sequence ID" value="GBG69845"/>
    <property type="gene ID" value="CBR_g4675"/>
</dbReference>
<keyword evidence="1" id="KW-0808">Transferase</keyword>
<feature type="region of interest" description="Disordered" evidence="8">
    <location>
        <begin position="1940"/>
        <end position="1974"/>
    </location>
</feature>
<feature type="region of interest" description="Disordered" evidence="8">
    <location>
        <begin position="1698"/>
        <end position="1740"/>
    </location>
</feature>
<dbReference type="InterPro" id="IPR001005">
    <property type="entry name" value="SANT/Myb"/>
</dbReference>
<evidence type="ECO:0000256" key="3">
    <source>
        <dbReference type="ARBA" id="ARBA00022722"/>
    </source>
</evidence>
<dbReference type="InterPro" id="IPR001878">
    <property type="entry name" value="Znf_CCHC"/>
</dbReference>
<feature type="compositionally biased region" description="Low complexity" evidence="8">
    <location>
        <begin position="548"/>
        <end position="564"/>
    </location>
</feature>
<evidence type="ECO:0000256" key="5">
    <source>
        <dbReference type="ARBA" id="ARBA00022801"/>
    </source>
</evidence>
<dbReference type="InterPro" id="IPR036875">
    <property type="entry name" value="Znf_CCHC_sf"/>
</dbReference>
<dbReference type="PROSITE" id="PS50994">
    <property type="entry name" value="INTEGRASE"/>
    <property type="match status" value="1"/>
</dbReference>
<feature type="compositionally biased region" description="Acidic residues" evidence="8">
    <location>
        <begin position="130"/>
        <end position="155"/>
    </location>
</feature>
<feature type="region of interest" description="Disordered" evidence="8">
    <location>
        <begin position="517"/>
        <end position="565"/>
    </location>
</feature>
<keyword evidence="4" id="KW-0255">Endonuclease</keyword>
<dbReference type="GO" id="GO:0004519">
    <property type="term" value="F:endonuclease activity"/>
    <property type="evidence" value="ECO:0007669"/>
    <property type="project" value="UniProtKB-KW"/>
</dbReference>
<feature type="compositionally biased region" description="Acidic residues" evidence="8">
    <location>
        <begin position="898"/>
        <end position="912"/>
    </location>
</feature>
<dbReference type="PROSITE" id="PS50090">
    <property type="entry name" value="MYB_LIKE"/>
    <property type="match status" value="1"/>
</dbReference>
<feature type="compositionally biased region" description="Basic and acidic residues" evidence="8">
    <location>
        <begin position="1309"/>
        <end position="1338"/>
    </location>
</feature>
<evidence type="ECO:0000256" key="8">
    <source>
        <dbReference type="SAM" id="MobiDB-lite"/>
    </source>
</evidence>
<dbReference type="GO" id="GO:0015074">
    <property type="term" value="P:DNA integration"/>
    <property type="evidence" value="ECO:0007669"/>
    <property type="project" value="InterPro"/>
</dbReference>
<evidence type="ECO:0000259" key="9">
    <source>
        <dbReference type="PROSITE" id="PS50090"/>
    </source>
</evidence>
<dbReference type="SUPFAM" id="SSF57756">
    <property type="entry name" value="Retrovirus zinc finger-like domains"/>
    <property type="match status" value="1"/>
</dbReference>
<feature type="compositionally biased region" description="Basic and acidic residues" evidence="8">
    <location>
        <begin position="1940"/>
        <end position="1958"/>
    </location>
</feature>
<dbReference type="Proteomes" id="UP000265515">
    <property type="component" value="Unassembled WGS sequence"/>
</dbReference>
<dbReference type="GO" id="GO:0008270">
    <property type="term" value="F:zinc ion binding"/>
    <property type="evidence" value="ECO:0007669"/>
    <property type="project" value="UniProtKB-KW"/>
</dbReference>
<dbReference type="GO" id="GO:0003676">
    <property type="term" value="F:nucleic acid binding"/>
    <property type="evidence" value="ECO:0007669"/>
    <property type="project" value="InterPro"/>
</dbReference>
<accession>A0A388KIG8</accession>
<feature type="compositionally biased region" description="Polar residues" evidence="8">
    <location>
        <begin position="42"/>
        <end position="51"/>
    </location>
</feature>